<name>A0A7W8N6R4_9BACT</name>
<proteinExistence type="predicted"/>
<accession>A0A7W8N6R4</accession>
<reference evidence="3 4" key="1">
    <citation type="submission" date="2020-08" db="EMBL/GenBank/DDBJ databases">
        <title>Genomic Encyclopedia of Type Strains, Phase IV (KMG-V): Genome sequencing to study the core and pangenomes of soil and plant-associated prokaryotes.</title>
        <authorList>
            <person name="Whitman W."/>
        </authorList>
    </citation>
    <scope>NUCLEOTIDE SEQUENCE [LARGE SCALE GENOMIC DNA]</scope>
    <source>
        <strain evidence="3 4">M8US30</strain>
    </source>
</reference>
<evidence type="ECO:0000313" key="3">
    <source>
        <dbReference type="EMBL" id="MBB5345275.1"/>
    </source>
</evidence>
<organism evidence="3 4">
    <name type="scientific">Tunturiibacter lichenicola</name>
    <dbReference type="NCBI Taxonomy" id="2051959"/>
    <lineage>
        <taxon>Bacteria</taxon>
        <taxon>Pseudomonadati</taxon>
        <taxon>Acidobacteriota</taxon>
        <taxon>Terriglobia</taxon>
        <taxon>Terriglobales</taxon>
        <taxon>Acidobacteriaceae</taxon>
        <taxon>Tunturiibacter</taxon>
    </lineage>
</organism>
<evidence type="ECO:0008006" key="5">
    <source>
        <dbReference type="Google" id="ProtNLM"/>
    </source>
</evidence>
<keyword evidence="2" id="KW-0732">Signal</keyword>
<evidence type="ECO:0000256" key="2">
    <source>
        <dbReference type="SAM" id="SignalP"/>
    </source>
</evidence>
<feature type="signal peptide" evidence="2">
    <location>
        <begin position="1"/>
        <end position="23"/>
    </location>
</feature>
<dbReference type="AlphaFoldDB" id="A0A7W8N6R4"/>
<keyword evidence="1" id="KW-0812">Transmembrane</keyword>
<dbReference type="Proteomes" id="UP000569092">
    <property type="component" value="Unassembled WGS sequence"/>
</dbReference>
<comment type="caution">
    <text evidence="3">The sequence shown here is derived from an EMBL/GenBank/DDBJ whole genome shotgun (WGS) entry which is preliminary data.</text>
</comment>
<feature type="chain" id="PRO_5031416764" description="CASP-like protein" evidence="2">
    <location>
        <begin position="24"/>
        <end position="128"/>
    </location>
</feature>
<gene>
    <name evidence="3" type="ORF">HDF10_003266</name>
</gene>
<evidence type="ECO:0000256" key="1">
    <source>
        <dbReference type="SAM" id="Phobius"/>
    </source>
</evidence>
<sequence>MFVSQWLAVVSAFAVACSLVSSATQPGAGCPIHRAFCDRWESTMFVSQGLAVVSAFAVACSLVSSATQPGAPSIALFAMGGKAQCSSAKGLQLSLLLLLFVLFLWPALLFVIPQRSEGICSSAYHRTP</sequence>
<dbReference type="EMBL" id="JACHDZ010000005">
    <property type="protein sequence ID" value="MBB5345275.1"/>
    <property type="molecule type" value="Genomic_DNA"/>
</dbReference>
<evidence type="ECO:0000313" key="4">
    <source>
        <dbReference type="Proteomes" id="UP000569092"/>
    </source>
</evidence>
<keyword evidence="1" id="KW-1133">Transmembrane helix</keyword>
<feature type="transmembrane region" description="Helical" evidence="1">
    <location>
        <begin position="46"/>
        <end position="79"/>
    </location>
</feature>
<keyword evidence="1" id="KW-0472">Membrane</keyword>
<protein>
    <recommendedName>
        <fullName evidence="5">CASP-like protein</fullName>
    </recommendedName>
</protein>
<feature type="transmembrane region" description="Helical" evidence="1">
    <location>
        <begin position="91"/>
        <end position="112"/>
    </location>
</feature>